<reference evidence="3" key="3">
    <citation type="submission" date="2020-10" db="UniProtKB">
        <authorList>
            <consortium name="WormBaseParasite"/>
        </authorList>
    </citation>
    <scope>IDENTIFICATION</scope>
</reference>
<dbReference type="Proteomes" id="UP000492820">
    <property type="component" value="Unassembled WGS sequence"/>
</dbReference>
<sequence length="141" mass="15296">MTESDIKRDCCRTVNMPKFARTRTSIVQFEVDSADYFTATNSQLGELSKASSSETTTVGRVRPAALRARKRCRAASTSSSVVLRGFVWIEPEVGGNFGADGEASILETAPSFNDGASVGLLSRLPFPSPFLPPFSRRLRSS</sequence>
<accession>A0A068X2M3</accession>
<gene>
    <name evidence="1" type="ORF">EgrG_002055000</name>
</gene>
<reference evidence="1 2" key="1">
    <citation type="journal article" date="2013" name="Nature">
        <title>The genomes of four tapeworm species reveal adaptations to parasitism.</title>
        <authorList>
            <person name="Tsai I.J."/>
            <person name="Zarowiecki M."/>
            <person name="Holroyd N."/>
            <person name="Garciarrubio A."/>
            <person name="Sanchez-Flores A."/>
            <person name="Brooks K.L."/>
            <person name="Tracey A."/>
            <person name="Bobes R.J."/>
            <person name="Fragoso G."/>
            <person name="Sciutto E."/>
            <person name="Aslett M."/>
            <person name="Beasley H."/>
            <person name="Bennett H.M."/>
            <person name="Cai J."/>
            <person name="Camicia F."/>
            <person name="Clark R."/>
            <person name="Cucher M."/>
            <person name="De Silva N."/>
            <person name="Day T.A."/>
            <person name="Deplazes P."/>
            <person name="Estrada K."/>
            <person name="Fernandez C."/>
            <person name="Holland P.W."/>
            <person name="Hou J."/>
            <person name="Hu S."/>
            <person name="Huckvale T."/>
            <person name="Hung S.S."/>
            <person name="Kamenetzky L."/>
            <person name="Keane J.A."/>
            <person name="Kiss F."/>
            <person name="Koziol U."/>
            <person name="Lambert O."/>
            <person name="Liu K."/>
            <person name="Luo X."/>
            <person name="Luo Y."/>
            <person name="Macchiaroli N."/>
            <person name="Nichol S."/>
            <person name="Paps J."/>
            <person name="Parkinson J."/>
            <person name="Pouchkina-Stantcheva N."/>
            <person name="Riddiford N."/>
            <person name="Rosenzvit M."/>
            <person name="Salinas G."/>
            <person name="Wasmuth J.D."/>
            <person name="Zamanian M."/>
            <person name="Zheng Y."/>
            <person name="Cai X."/>
            <person name="Soberon X."/>
            <person name="Olson P.D."/>
            <person name="Laclette J.P."/>
            <person name="Brehm K."/>
            <person name="Berriman M."/>
            <person name="Garciarrubio A."/>
            <person name="Bobes R.J."/>
            <person name="Fragoso G."/>
            <person name="Sanchez-Flores A."/>
            <person name="Estrada K."/>
            <person name="Cevallos M.A."/>
            <person name="Morett E."/>
            <person name="Gonzalez V."/>
            <person name="Portillo T."/>
            <person name="Ochoa-Leyva A."/>
            <person name="Jose M.V."/>
            <person name="Sciutto E."/>
            <person name="Landa A."/>
            <person name="Jimenez L."/>
            <person name="Valdes V."/>
            <person name="Carrero J.C."/>
            <person name="Larralde C."/>
            <person name="Morales-Montor J."/>
            <person name="Limon-Lason J."/>
            <person name="Soberon X."/>
            <person name="Laclette J.P."/>
        </authorList>
    </citation>
    <scope>NUCLEOTIDE SEQUENCE [LARGE SCALE GENOMIC DNA]</scope>
</reference>
<reference evidence="1" key="2">
    <citation type="submission" date="2014-06" db="EMBL/GenBank/DDBJ databases">
        <authorList>
            <person name="Aslett M."/>
        </authorList>
    </citation>
    <scope>NUCLEOTIDE SEQUENCE</scope>
</reference>
<organism evidence="1">
    <name type="scientific">Echinococcus granulosus</name>
    <name type="common">Hydatid tapeworm</name>
    <dbReference type="NCBI Taxonomy" id="6210"/>
    <lineage>
        <taxon>Eukaryota</taxon>
        <taxon>Metazoa</taxon>
        <taxon>Spiralia</taxon>
        <taxon>Lophotrochozoa</taxon>
        <taxon>Platyhelminthes</taxon>
        <taxon>Cestoda</taxon>
        <taxon>Eucestoda</taxon>
        <taxon>Cyclophyllidea</taxon>
        <taxon>Taeniidae</taxon>
        <taxon>Echinococcus</taxon>
        <taxon>Echinococcus granulosus group</taxon>
    </lineage>
</organism>
<evidence type="ECO:0000313" key="1">
    <source>
        <dbReference type="EMBL" id="CDS25046.1"/>
    </source>
</evidence>
<dbReference type="AlphaFoldDB" id="A0A068X2M3"/>
<protein>
    <submittedName>
        <fullName evidence="1 3">Uncharacterized protein</fullName>
    </submittedName>
</protein>
<dbReference type="WBParaSite" id="EgrG_002055000">
    <property type="protein sequence ID" value="EgrG_002055000"/>
    <property type="gene ID" value="EgrG_002055000"/>
</dbReference>
<dbReference type="EMBL" id="LK028695">
    <property type="protein sequence ID" value="CDS25046.1"/>
    <property type="molecule type" value="Genomic_DNA"/>
</dbReference>
<evidence type="ECO:0000313" key="3">
    <source>
        <dbReference type="WBParaSite" id="EgrG_002055000"/>
    </source>
</evidence>
<evidence type="ECO:0000313" key="2">
    <source>
        <dbReference type="Proteomes" id="UP000492820"/>
    </source>
</evidence>
<name>A0A068X2M3_ECHGR</name>
<proteinExistence type="predicted"/>